<evidence type="ECO:0000313" key="3">
    <source>
        <dbReference type="Proteomes" id="UP000634134"/>
    </source>
</evidence>
<organism evidence="2 3">
    <name type="scientific">Dyadobacter subterraneus</name>
    <dbReference type="NCBI Taxonomy" id="2773304"/>
    <lineage>
        <taxon>Bacteria</taxon>
        <taxon>Pseudomonadati</taxon>
        <taxon>Bacteroidota</taxon>
        <taxon>Cytophagia</taxon>
        <taxon>Cytophagales</taxon>
        <taxon>Spirosomataceae</taxon>
        <taxon>Dyadobacter</taxon>
    </lineage>
</organism>
<sequence>MNQKLQWDIKSFDVLSNQELYELLRLRNEVFIVEQNCIFPDLDGKDQNCYHLLGRENGILMAYSRIVPPGISYEYASIGRILVSPLGRGKQFGIELMDISILKLEEIYGKSVIRIGAQLYLKKFYESFGFVQSGEIYDEDGIDHIEMTRTNNIVE</sequence>
<dbReference type="InterPro" id="IPR016181">
    <property type="entry name" value="Acyl_CoA_acyltransferase"/>
</dbReference>
<comment type="caution">
    <text evidence="2">The sequence shown here is derived from an EMBL/GenBank/DDBJ whole genome shotgun (WGS) entry which is preliminary data.</text>
</comment>
<dbReference type="Proteomes" id="UP000634134">
    <property type="component" value="Unassembled WGS sequence"/>
</dbReference>
<feature type="domain" description="N-acetyltransferase" evidence="1">
    <location>
        <begin position="10"/>
        <end position="152"/>
    </location>
</feature>
<protein>
    <submittedName>
        <fullName evidence="2">GNAT family N-acetyltransferase</fullName>
    </submittedName>
</protein>
<dbReference type="Gene3D" id="3.40.630.30">
    <property type="match status" value="1"/>
</dbReference>
<keyword evidence="3" id="KW-1185">Reference proteome</keyword>
<dbReference type="EMBL" id="JACYGY010000001">
    <property type="protein sequence ID" value="MBE9464855.1"/>
    <property type="molecule type" value="Genomic_DNA"/>
</dbReference>
<gene>
    <name evidence="2" type="ORF">IEE83_23475</name>
</gene>
<evidence type="ECO:0000313" key="2">
    <source>
        <dbReference type="EMBL" id="MBE9464855.1"/>
    </source>
</evidence>
<evidence type="ECO:0000259" key="1">
    <source>
        <dbReference type="PROSITE" id="PS51186"/>
    </source>
</evidence>
<name>A0ABR9WH81_9BACT</name>
<dbReference type="PROSITE" id="PS51186">
    <property type="entry name" value="GNAT"/>
    <property type="match status" value="1"/>
</dbReference>
<dbReference type="SUPFAM" id="SSF55729">
    <property type="entry name" value="Acyl-CoA N-acyltransferases (Nat)"/>
    <property type="match status" value="1"/>
</dbReference>
<dbReference type="RefSeq" id="WP_194122883.1">
    <property type="nucleotide sequence ID" value="NZ_JACYGY010000001.1"/>
</dbReference>
<dbReference type="Pfam" id="PF13673">
    <property type="entry name" value="Acetyltransf_10"/>
    <property type="match status" value="1"/>
</dbReference>
<reference evidence="3" key="1">
    <citation type="submission" date="2023-07" db="EMBL/GenBank/DDBJ databases">
        <title>Dyadobacter sp. nov 'subterranea' isolated from contaminted grondwater.</title>
        <authorList>
            <person name="Szabo I."/>
            <person name="Al-Omari J."/>
            <person name="Szerdahelyi S.G."/>
            <person name="Rado J."/>
        </authorList>
    </citation>
    <scope>NUCLEOTIDE SEQUENCE [LARGE SCALE GENOMIC DNA]</scope>
    <source>
        <strain evidence="3">UP-52</strain>
    </source>
</reference>
<proteinExistence type="predicted"/>
<dbReference type="InterPro" id="IPR000182">
    <property type="entry name" value="GNAT_dom"/>
</dbReference>
<accession>A0ABR9WH81</accession>